<evidence type="ECO:0000256" key="5">
    <source>
        <dbReference type="ARBA" id="ARBA00022737"/>
    </source>
</evidence>
<comment type="subcellular location">
    <subcellularLocation>
        <location evidence="1">Membrane</location>
        <topology evidence="1">Single-pass membrane protein</topology>
    </subcellularLocation>
</comment>
<reference evidence="10 11" key="1">
    <citation type="journal article" date="2020" name="G3 (Bethesda)">
        <title>Improved Reference Genome for Cyclotella cryptica CCMP332, a Model for Cell Wall Morphogenesis, Salinity Adaptation, and Lipid Production in Diatoms (Bacillariophyta).</title>
        <authorList>
            <person name="Roberts W.R."/>
            <person name="Downey K.M."/>
            <person name="Ruck E.C."/>
            <person name="Traller J.C."/>
            <person name="Alverson A.J."/>
        </authorList>
    </citation>
    <scope>NUCLEOTIDE SEQUENCE [LARGE SCALE GENOMIC DNA]</scope>
    <source>
        <strain evidence="10 11">CCMP332</strain>
    </source>
</reference>
<sequence length="120" mass="13506">MSELYLYDNNFNGMIPSETGAMAYPPVLDVSDNLLTGTNLPEFESLQQLSGLYLEFNKFTGTIPSELGNLKKLTILFLNDNRFTGIFPINIENDLNLEELCLKINNFTFTGNLPEINCTD</sequence>
<evidence type="ECO:0000256" key="4">
    <source>
        <dbReference type="ARBA" id="ARBA00022729"/>
    </source>
</evidence>
<dbReference type="GO" id="GO:0016020">
    <property type="term" value="C:membrane"/>
    <property type="evidence" value="ECO:0007669"/>
    <property type="project" value="UniProtKB-SubCell"/>
</dbReference>
<evidence type="ECO:0000256" key="1">
    <source>
        <dbReference type="ARBA" id="ARBA00004167"/>
    </source>
</evidence>
<keyword evidence="8" id="KW-0675">Receptor</keyword>
<keyword evidence="6" id="KW-1133">Transmembrane helix</keyword>
<dbReference type="PANTHER" id="PTHR27000">
    <property type="entry name" value="LEUCINE-RICH REPEAT RECEPTOR-LIKE PROTEIN KINASE FAMILY PROTEIN-RELATED"/>
    <property type="match status" value="1"/>
</dbReference>
<evidence type="ECO:0000313" key="10">
    <source>
        <dbReference type="EMBL" id="KAL3787527.1"/>
    </source>
</evidence>
<dbReference type="InterPro" id="IPR032675">
    <property type="entry name" value="LRR_dom_sf"/>
</dbReference>
<keyword evidence="7" id="KW-0472">Membrane</keyword>
<evidence type="ECO:0000256" key="8">
    <source>
        <dbReference type="ARBA" id="ARBA00023170"/>
    </source>
</evidence>
<comment type="caution">
    <text evidence="10">The sequence shown here is derived from an EMBL/GenBank/DDBJ whole genome shotgun (WGS) entry which is preliminary data.</text>
</comment>
<keyword evidence="2" id="KW-0433">Leucine-rich repeat</keyword>
<proteinExistence type="predicted"/>
<keyword evidence="9" id="KW-0325">Glycoprotein</keyword>
<protein>
    <recommendedName>
        <fullName evidence="12">L domain-like protein</fullName>
    </recommendedName>
</protein>
<dbReference type="SUPFAM" id="SSF52058">
    <property type="entry name" value="L domain-like"/>
    <property type="match status" value="1"/>
</dbReference>
<dbReference type="FunFam" id="3.80.10.10:FF:000383">
    <property type="entry name" value="Leucine-rich repeat receptor protein kinase EMS1"/>
    <property type="match status" value="1"/>
</dbReference>
<accession>A0ABD3PHZ2</accession>
<dbReference type="Proteomes" id="UP001516023">
    <property type="component" value="Unassembled WGS sequence"/>
</dbReference>
<evidence type="ECO:0000256" key="7">
    <source>
        <dbReference type="ARBA" id="ARBA00023136"/>
    </source>
</evidence>
<keyword evidence="11" id="KW-1185">Reference proteome</keyword>
<keyword evidence="3" id="KW-0812">Transmembrane</keyword>
<evidence type="ECO:0000256" key="9">
    <source>
        <dbReference type="ARBA" id="ARBA00023180"/>
    </source>
</evidence>
<dbReference type="AlphaFoldDB" id="A0ABD3PHZ2"/>
<evidence type="ECO:0008006" key="12">
    <source>
        <dbReference type="Google" id="ProtNLM"/>
    </source>
</evidence>
<evidence type="ECO:0000313" key="11">
    <source>
        <dbReference type="Proteomes" id="UP001516023"/>
    </source>
</evidence>
<dbReference type="Gene3D" id="3.80.10.10">
    <property type="entry name" value="Ribonuclease Inhibitor"/>
    <property type="match status" value="1"/>
</dbReference>
<evidence type="ECO:0000256" key="2">
    <source>
        <dbReference type="ARBA" id="ARBA00022614"/>
    </source>
</evidence>
<dbReference type="Pfam" id="PF00560">
    <property type="entry name" value="LRR_1"/>
    <property type="match status" value="4"/>
</dbReference>
<gene>
    <name evidence="10" type="ORF">HJC23_013736</name>
</gene>
<keyword evidence="5" id="KW-0677">Repeat</keyword>
<organism evidence="10 11">
    <name type="scientific">Cyclotella cryptica</name>
    <dbReference type="NCBI Taxonomy" id="29204"/>
    <lineage>
        <taxon>Eukaryota</taxon>
        <taxon>Sar</taxon>
        <taxon>Stramenopiles</taxon>
        <taxon>Ochrophyta</taxon>
        <taxon>Bacillariophyta</taxon>
        <taxon>Coscinodiscophyceae</taxon>
        <taxon>Thalassiosirophycidae</taxon>
        <taxon>Stephanodiscales</taxon>
        <taxon>Stephanodiscaceae</taxon>
        <taxon>Cyclotella</taxon>
    </lineage>
</organism>
<evidence type="ECO:0000256" key="3">
    <source>
        <dbReference type="ARBA" id="ARBA00022692"/>
    </source>
</evidence>
<name>A0ABD3PHZ2_9STRA</name>
<evidence type="ECO:0000256" key="6">
    <source>
        <dbReference type="ARBA" id="ARBA00022989"/>
    </source>
</evidence>
<dbReference type="InterPro" id="IPR001611">
    <property type="entry name" value="Leu-rich_rpt"/>
</dbReference>
<dbReference type="EMBL" id="JABMIG020000173">
    <property type="protein sequence ID" value="KAL3787527.1"/>
    <property type="molecule type" value="Genomic_DNA"/>
</dbReference>
<keyword evidence="4" id="KW-0732">Signal</keyword>
<dbReference type="PANTHER" id="PTHR27000:SF642">
    <property type="entry name" value="INACTIVE LEUCINE-RICH REPEAT RECEPTOR KINASE XIAO-RELATED"/>
    <property type="match status" value="1"/>
</dbReference>